<dbReference type="Proteomes" id="UP000518752">
    <property type="component" value="Unassembled WGS sequence"/>
</dbReference>
<evidence type="ECO:0000313" key="2">
    <source>
        <dbReference type="EMBL" id="KAF5363014.1"/>
    </source>
</evidence>
<name>A0A8H5GDQ1_9AGAR</name>
<organism evidence="2 3">
    <name type="scientific">Collybiopsis confluens</name>
    <dbReference type="NCBI Taxonomy" id="2823264"/>
    <lineage>
        <taxon>Eukaryota</taxon>
        <taxon>Fungi</taxon>
        <taxon>Dikarya</taxon>
        <taxon>Basidiomycota</taxon>
        <taxon>Agaricomycotina</taxon>
        <taxon>Agaricomycetes</taxon>
        <taxon>Agaricomycetidae</taxon>
        <taxon>Agaricales</taxon>
        <taxon>Marasmiineae</taxon>
        <taxon>Omphalotaceae</taxon>
        <taxon>Collybiopsis</taxon>
    </lineage>
</organism>
<evidence type="ECO:0000256" key="1">
    <source>
        <dbReference type="SAM" id="MobiDB-lite"/>
    </source>
</evidence>
<accession>A0A8H5GDQ1</accession>
<reference evidence="2 3" key="1">
    <citation type="journal article" date="2020" name="ISME J.">
        <title>Uncovering the hidden diversity of litter-decomposition mechanisms in mushroom-forming fungi.</title>
        <authorList>
            <person name="Floudas D."/>
            <person name="Bentzer J."/>
            <person name="Ahren D."/>
            <person name="Johansson T."/>
            <person name="Persson P."/>
            <person name="Tunlid A."/>
        </authorList>
    </citation>
    <scope>NUCLEOTIDE SEQUENCE [LARGE SCALE GENOMIC DNA]</scope>
    <source>
        <strain evidence="2 3">CBS 406.79</strain>
    </source>
</reference>
<feature type="compositionally biased region" description="Polar residues" evidence="1">
    <location>
        <begin position="50"/>
        <end position="60"/>
    </location>
</feature>
<proteinExistence type="predicted"/>
<dbReference type="AlphaFoldDB" id="A0A8H5GDQ1"/>
<gene>
    <name evidence="2" type="ORF">D9757_013369</name>
</gene>
<evidence type="ECO:0000313" key="3">
    <source>
        <dbReference type="Proteomes" id="UP000518752"/>
    </source>
</evidence>
<feature type="compositionally biased region" description="Basic and acidic residues" evidence="1">
    <location>
        <begin position="19"/>
        <end position="33"/>
    </location>
</feature>
<feature type="region of interest" description="Disordered" evidence="1">
    <location>
        <begin position="19"/>
        <end position="60"/>
    </location>
</feature>
<comment type="caution">
    <text evidence="2">The sequence shown here is derived from an EMBL/GenBank/DDBJ whole genome shotgun (WGS) entry which is preliminary data.</text>
</comment>
<protein>
    <submittedName>
        <fullName evidence="2">Uncharacterized protein</fullName>
    </submittedName>
</protein>
<dbReference type="EMBL" id="JAACJN010000192">
    <property type="protein sequence ID" value="KAF5363014.1"/>
    <property type="molecule type" value="Genomic_DNA"/>
</dbReference>
<keyword evidence="3" id="KW-1185">Reference proteome</keyword>
<sequence length="60" mass="6739">MQMQTPPFIVVIGVESEPVPRYEEREKDSDTSHKINHAMPPPGLTLPIGISNSQPLHFED</sequence>